<accession>A0A6A5K2U4</accession>
<feature type="region of interest" description="Disordered" evidence="1">
    <location>
        <begin position="44"/>
        <end position="63"/>
    </location>
</feature>
<dbReference type="OrthoDB" id="3795041at2759"/>
<evidence type="ECO:0000256" key="1">
    <source>
        <dbReference type="SAM" id="MobiDB-lite"/>
    </source>
</evidence>
<feature type="compositionally biased region" description="Polar residues" evidence="1">
    <location>
        <begin position="78"/>
        <end position="117"/>
    </location>
</feature>
<feature type="compositionally biased region" description="Basic and acidic residues" evidence="1">
    <location>
        <begin position="49"/>
        <end position="58"/>
    </location>
</feature>
<feature type="region of interest" description="Disordered" evidence="1">
    <location>
        <begin position="78"/>
        <end position="217"/>
    </location>
</feature>
<keyword evidence="3" id="KW-1185">Reference proteome</keyword>
<gene>
    <name evidence="2" type="ORF">BDW02DRAFT_24416</name>
</gene>
<proteinExistence type="predicted"/>
<feature type="region of interest" description="Disordered" evidence="1">
    <location>
        <begin position="308"/>
        <end position="459"/>
    </location>
</feature>
<organism evidence="2 3">
    <name type="scientific">Decorospora gaudefroyi</name>
    <dbReference type="NCBI Taxonomy" id="184978"/>
    <lineage>
        <taxon>Eukaryota</taxon>
        <taxon>Fungi</taxon>
        <taxon>Dikarya</taxon>
        <taxon>Ascomycota</taxon>
        <taxon>Pezizomycotina</taxon>
        <taxon>Dothideomycetes</taxon>
        <taxon>Pleosporomycetidae</taxon>
        <taxon>Pleosporales</taxon>
        <taxon>Pleosporineae</taxon>
        <taxon>Pleosporaceae</taxon>
        <taxon>Decorospora</taxon>
    </lineage>
</organism>
<feature type="region of interest" description="Disordered" evidence="1">
    <location>
        <begin position="250"/>
        <end position="281"/>
    </location>
</feature>
<reference evidence="2" key="1">
    <citation type="submission" date="2020-01" db="EMBL/GenBank/DDBJ databases">
        <authorList>
            <consortium name="DOE Joint Genome Institute"/>
            <person name="Haridas S."/>
            <person name="Albert R."/>
            <person name="Binder M."/>
            <person name="Bloem J."/>
            <person name="Labutti K."/>
            <person name="Salamov A."/>
            <person name="Andreopoulos B."/>
            <person name="Baker S.E."/>
            <person name="Barry K."/>
            <person name="Bills G."/>
            <person name="Bluhm B.H."/>
            <person name="Cannon C."/>
            <person name="Castanera R."/>
            <person name="Culley D.E."/>
            <person name="Daum C."/>
            <person name="Ezra D."/>
            <person name="Gonzalez J.B."/>
            <person name="Henrissat B."/>
            <person name="Kuo A."/>
            <person name="Liang C."/>
            <person name="Lipzen A."/>
            <person name="Lutzoni F."/>
            <person name="Magnuson J."/>
            <person name="Mondo S."/>
            <person name="Nolan M."/>
            <person name="Ohm R."/>
            <person name="Pangilinan J."/>
            <person name="Park H.-J."/>
            <person name="Ramirez L."/>
            <person name="Alfaro M."/>
            <person name="Sun H."/>
            <person name="Tritt A."/>
            <person name="Yoshinaga Y."/>
            <person name="Zwiers L.-H."/>
            <person name="Turgeon B.G."/>
            <person name="Goodwin S.B."/>
            <person name="Spatafora J.W."/>
            <person name="Crous P.W."/>
            <person name="Grigoriev I.V."/>
        </authorList>
    </citation>
    <scope>NUCLEOTIDE SEQUENCE</scope>
    <source>
        <strain evidence="2">P77</strain>
    </source>
</reference>
<dbReference type="Proteomes" id="UP000800040">
    <property type="component" value="Unassembled WGS sequence"/>
</dbReference>
<feature type="compositionally biased region" description="Polar residues" evidence="1">
    <location>
        <begin position="184"/>
        <end position="204"/>
    </location>
</feature>
<feature type="compositionally biased region" description="Basic and acidic residues" evidence="1">
    <location>
        <begin position="436"/>
        <end position="459"/>
    </location>
</feature>
<evidence type="ECO:0000313" key="2">
    <source>
        <dbReference type="EMBL" id="KAF1831985.1"/>
    </source>
</evidence>
<name>A0A6A5K2U4_9PLEO</name>
<evidence type="ECO:0000313" key="3">
    <source>
        <dbReference type="Proteomes" id="UP000800040"/>
    </source>
</evidence>
<sequence length="459" mass="51854">MLPDALLTIPTKYASYKHEDFLSTAPLVAASKFFTFQIRGSPAQEETEYMAHRNDRSSRSQTENELWFSFPASARSQQEQSYRLEQSAYQSTSQRMSTYSIGSRTSTGIPSISTNADLNKPLPPSPSNSEKRSRKSVSLRGFLQREPSSQPDSTHLRPEPYQRTQRHSTGLNLDTTSHHRHNYSRSMPSSPYDYNQATYPQNPVTAPRTHSAASDHSNAVQFQPYSLQPQQQQSTRSIRQQRAVSMNPYLETPSAPRSRTFPEATVSPTARDNVSIRPRPHTMWLSPTEPFTDVSQFHLFAEAMTGLPNDSEPFSPNGPPQLRGSLFARPNANDAIPLPLQNPQRSSMTQPTRRPQREQRDDWQNFEPPPFISSRSAPAPNQPVPVSNPPLAAYQDWQPPPQMNDVNAELAILGLDDSQGSDDELPDYQQSQAEMAAKKRQEASARARELEERWRGIHR</sequence>
<protein>
    <submittedName>
        <fullName evidence="2">Uncharacterized protein</fullName>
    </submittedName>
</protein>
<dbReference type="AlphaFoldDB" id="A0A6A5K2U4"/>
<dbReference type="EMBL" id="ML975349">
    <property type="protein sequence ID" value="KAF1831985.1"/>
    <property type="molecule type" value="Genomic_DNA"/>
</dbReference>